<evidence type="ECO:0000256" key="9">
    <source>
        <dbReference type="PIRNR" id="PIRNR031032"/>
    </source>
</evidence>
<evidence type="ECO:0000256" key="3">
    <source>
        <dbReference type="ARBA" id="ARBA00018102"/>
    </source>
</evidence>
<dbReference type="InterPro" id="IPR016964">
    <property type="entry name" value="Sigma2_recept"/>
</dbReference>
<dbReference type="InterPro" id="IPR051987">
    <property type="entry name" value="Sigma-2_receptor-like"/>
</dbReference>
<feature type="domain" description="EXPERA" evidence="10">
    <location>
        <begin position="6"/>
        <end position="158"/>
    </location>
</feature>
<reference evidence="11" key="1">
    <citation type="submission" date="2015-07" db="EMBL/GenBank/DDBJ databases">
        <title>MeaNS - Measles Nucleotide Surveillance Program.</title>
        <authorList>
            <person name="Tran T."/>
            <person name="Druce J."/>
        </authorList>
    </citation>
    <scope>NUCLEOTIDE SEQUENCE</scope>
    <source>
        <strain evidence="11">UCB-OBI-ISO-001</strain>
        <tissue evidence="11">Gonad</tissue>
    </source>
</reference>
<dbReference type="InterPro" id="IPR033118">
    <property type="entry name" value="EXPERA"/>
</dbReference>
<name>A0A0L8G6U1_OCTBM</name>
<dbReference type="OMA" id="EFKDPMV"/>
<proteinExistence type="inferred from homology"/>
<gene>
    <name evidence="11" type="ORF">OCBIM_22039666mg</name>
</gene>
<dbReference type="Pfam" id="PF05241">
    <property type="entry name" value="EBP"/>
    <property type="match status" value="1"/>
</dbReference>
<dbReference type="PIRSF" id="PIRSF031032">
    <property type="entry name" value="TMP_97_prd"/>
    <property type="match status" value="1"/>
</dbReference>
<dbReference type="EMBL" id="KQ423724">
    <property type="protein sequence ID" value="KOF72300.1"/>
    <property type="molecule type" value="Genomic_DNA"/>
</dbReference>
<dbReference type="PROSITE" id="PS51751">
    <property type="entry name" value="EXPERA"/>
    <property type="match status" value="1"/>
</dbReference>
<dbReference type="KEGG" id="obi:106878994"/>
<feature type="transmembrane region" description="Helical" evidence="9">
    <location>
        <begin position="64"/>
        <end position="84"/>
    </location>
</feature>
<sequence>MRRRFIDNIFFIYFTSHIGISIFFDSQVYLPSWMYPAVFRDLLNKYCTTMKDPLLLQAPTWYEAFLLCEFFLQFPFFFVAAYAYWKGVKSCPWIRLPIVIYATHTATTLLPILYHILNYDFRSLETKKLRYAGPVTPSERYLLATVYSPYLLTPLVMLADALTSTAYKTINETPQTGLSRKTN</sequence>
<dbReference type="AlphaFoldDB" id="A0A0L8G6U1"/>
<evidence type="ECO:0000256" key="7">
    <source>
        <dbReference type="ARBA" id="ARBA00023136"/>
    </source>
</evidence>
<evidence type="ECO:0000256" key="4">
    <source>
        <dbReference type="ARBA" id="ARBA00022692"/>
    </source>
</evidence>
<keyword evidence="7 9" id="KW-0472">Membrane</keyword>
<evidence type="ECO:0000259" key="10">
    <source>
        <dbReference type="PROSITE" id="PS51751"/>
    </source>
</evidence>
<dbReference type="PANTHER" id="PTHR31204">
    <property type="entry name" value="SIGMA INTRACELLULAR RECEPTOR 2"/>
    <property type="match status" value="1"/>
</dbReference>
<evidence type="ECO:0000256" key="8">
    <source>
        <dbReference type="ARBA" id="ARBA00031073"/>
    </source>
</evidence>
<protein>
    <recommendedName>
        <fullName evidence="3">Sigma intracellular receptor 2</fullName>
    </recommendedName>
    <alternativeName>
        <fullName evidence="8">Transmembrane protein 97</fullName>
    </alternativeName>
</protein>
<feature type="transmembrane region" description="Helical" evidence="9">
    <location>
        <begin position="141"/>
        <end position="162"/>
    </location>
</feature>
<dbReference type="PANTHER" id="PTHR31204:SF1">
    <property type="entry name" value="SIGMA INTRACELLULAR RECEPTOR 2"/>
    <property type="match status" value="1"/>
</dbReference>
<keyword evidence="4 9" id="KW-0812">Transmembrane</keyword>
<dbReference type="STRING" id="37653.A0A0L8G6U1"/>
<evidence type="ECO:0000256" key="5">
    <source>
        <dbReference type="ARBA" id="ARBA00022824"/>
    </source>
</evidence>
<evidence type="ECO:0000256" key="1">
    <source>
        <dbReference type="ARBA" id="ARBA00004477"/>
    </source>
</evidence>
<evidence type="ECO:0000313" key="11">
    <source>
        <dbReference type="EMBL" id="KOF72300.1"/>
    </source>
</evidence>
<evidence type="ECO:0000256" key="2">
    <source>
        <dbReference type="ARBA" id="ARBA00009096"/>
    </source>
</evidence>
<evidence type="ECO:0000256" key="6">
    <source>
        <dbReference type="ARBA" id="ARBA00022989"/>
    </source>
</evidence>
<dbReference type="GO" id="GO:0005789">
    <property type="term" value="C:endoplasmic reticulum membrane"/>
    <property type="evidence" value="ECO:0007669"/>
    <property type="project" value="UniProtKB-SubCell"/>
</dbReference>
<feature type="transmembrane region" description="Helical" evidence="9">
    <location>
        <begin position="5"/>
        <end position="24"/>
    </location>
</feature>
<dbReference type="OrthoDB" id="433124at2759"/>
<feature type="transmembrane region" description="Helical" evidence="9">
    <location>
        <begin position="96"/>
        <end position="117"/>
    </location>
</feature>
<comment type="similarity">
    <text evidence="2">Belongs to the TMEM97/sigma-2 receptor family.</text>
</comment>
<comment type="subcellular location">
    <subcellularLocation>
        <location evidence="1">Endoplasmic reticulum membrane</location>
        <topology evidence="1">Multi-pass membrane protein</topology>
    </subcellularLocation>
</comment>
<organism evidence="11">
    <name type="scientific">Octopus bimaculoides</name>
    <name type="common">California two-spotted octopus</name>
    <dbReference type="NCBI Taxonomy" id="37653"/>
    <lineage>
        <taxon>Eukaryota</taxon>
        <taxon>Metazoa</taxon>
        <taxon>Spiralia</taxon>
        <taxon>Lophotrochozoa</taxon>
        <taxon>Mollusca</taxon>
        <taxon>Cephalopoda</taxon>
        <taxon>Coleoidea</taxon>
        <taxon>Octopodiformes</taxon>
        <taxon>Octopoda</taxon>
        <taxon>Incirrata</taxon>
        <taxon>Octopodidae</taxon>
        <taxon>Octopus</taxon>
    </lineage>
</organism>
<keyword evidence="5" id="KW-0256">Endoplasmic reticulum</keyword>
<keyword evidence="6 9" id="KW-1133">Transmembrane helix</keyword>
<accession>A0A0L8G6U1</accession>